<dbReference type="PANTHER" id="PTHR43005">
    <property type="entry name" value="BLR7065 PROTEIN"/>
    <property type="match status" value="1"/>
</dbReference>
<dbReference type="Proteomes" id="UP000051236">
    <property type="component" value="Unassembled WGS sequence"/>
</dbReference>
<dbReference type="RefSeq" id="WP_035452635.1">
    <property type="nucleotide sequence ID" value="NZ_AZGA01000087.1"/>
</dbReference>
<gene>
    <name evidence="9" type="ORF">FC83_GL001410</name>
</gene>
<evidence type="ECO:0000256" key="1">
    <source>
        <dbReference type="ARBA" id="ARBA00004651"/>
    </source>
</evidence>
<evidence type="ECO:0000313" key="10">
    <source>
        <dbReference type="Proteomes" id="UP000051236"/>
    </source>
</evidence>
<dbReference type="GO" id="GO:0005886">
    <property type="term" value="C:plasma membrane"/>
    <property type="evidence" value="ECO:0007669"/>
    <property type="project" value="UniProtKB-SubCell"/>
</dbReference>
<comment type="subcellular location">
    <subcellularLocation>
        <location evidence="1 7">Cell membrane</location>
        <topology evidence="1 7">Multi-pass membrane protein</topology>
    </subcellularLocation>
</comment>
<keyword evidence="4 7" id="KW-0812">Transmembrane</keyword>
<dbReference type="CDD" id="cd06261">
    <property type="entry name" value="TM_PBP2"/>
    <property type="match status" value="1"/>
</dbReference>
<dbReference type="EMBL" id="AZGA01000087">
    <property type="protein sequence ID" value="KRM30849.1"/>
    <property type="molecule type" value="Genomic_DNA"/>
</dbReference>
<evidence type="ECO:0000256" key="3">
    <source>
        <dbReference type="ARBA" id="ARBA00022475"/>
    </source>
</evidence>
<dbReference type="OrthoDB" id="9794684at2"/>
<feature type="domain" description="ABC transmembrane type-1" evidence="8">
    <location>
        <begin position="66"/>
        <end position="280"/>
    </location>
</feature>
<evidence type="ECO:0000256" key="6">
    <source>
        <dbReference type="ARBA" id="ARBA00023136"/>
    </source>
</evidence>
<feature type="transmembrane region" description="Helical" evidence="7">
    <location>
        <begin position="103"/>
        <end position="123"/>
    </location>
</feature>
<accession>X0PE90</accession>
<keyword evidence="2 7" id="KW-0813">Transport</keyword>
<evidence type="ECO:0000256" key="2">
    <source>
        <dbReference type="ARBA" id="ARBA00022448"/>
    </source>
</evidence>
<name>X0PE90_9LACO</name>
<dbReference type="Pfam" id="PF00528">
    <property type="entry name" value="BPD_transp_1"/>
    <property type="match status" value="1"/>
</dbReference>
<feature type="transmembrane region" description="Helical" evidence="7">
    <location>
        <begin position="154"/>
        <end position="178"/>
    </location>
</feature>
<dbReference type="InterPro" id="IPR035906">
    <property type="entry name" value="MetI-like_sf"/>
</dbReference>
<dbReference type="GO" id="GO:0055085">
    <property type="term" value="P:transmembrane transport"/>
    <property type="evidence" value="ECO:0007669"/>
    <property type="project" value="InterPro"/>
</dbReference>
<dbReference type="eggNOG" id="COG1175">
    <property type="taxonomic scope" value="Bacteria"/>
</dbReference>
<dbReference type="InterPro" id="IPR000515">
    <property type="entry name" value="MetI-like"/>
</dbReference>
<dbReference type="AlphaFoldDB" id="X0PE90"/>
<protein>
    <recommendedName>
        <fullName evidence="8">ABC transmembrane type-1 domain-containing protein</fullName>
    </recommendedName>
</protein>
<dbReference type="PANTHER" id="PTHR43005:SF1">
    <property type="entry name" value="SPERMIDINE_PUTRESCINE TRANSPORT SYSTEM PERMEASE PROTEIN"/>
    <property type="match status" value="1"/>
</dbReference>
<dbReference type="SUPFAM" id="SSF161098">
    <property type="entry name" value="MetI-like"/>
    <property type="match status" value="1"/>
</dbReference>
<keyword evidence="5 7" id="KW-1133">Transmembrane helix</keyword>
<comment type="caution">
    <text evidence="9">The sequence shown here is derived from an EMBL/GenBank/DDBJ whole genome shotgun (WGS) entry which is preliminary data.</text>
</comment>
<feature type="transmembrane region" description="Helical" evidence="7">
    <location>
        <begin position="211"/>
        <end position="233"/>
    </location>
</feature>
<dbReference type="PATRIC" id="fig|1423734.3.peg.1426"/>
<evidence type="ECO:0000259" key="8">
    <source>
        <dbReference type="PROSITE" id="PS50928"/>
    </source>
</evidence>
<dbReference type="Gene3D" id="1.10.3720.10">
    <property type="entry name" value="MetI-like"/>
    <property type="match status" value="1"/>
</dbReference>
<feature type="transmembrane region" description="Helical" evidence="7">
    <location>
        <begin position="72"/>
        <end position="91"/>
    </location>
</feature>
<sequence>MIQKRPLPYLLILPCLILLAGLYGYPILLTMWQSFNHVNFLADTTTFVGLKNYGNVFSDPTFWQTMAITCKYTVLTVVLKMVFGFGVGYLLHTEIYFKKILGVLILIPWAIPQVAAGTIWQWILNSNYGYANYFLLKLHLISQPIAFLARPETAFYSVSLVDTWMGIPLLAMLFVAALDAIPKNIYEAAALDGAGAWRQFFAITIPSIKRVLLVVLTLVTIWTFNSFNVIYVLTQGGPMRATETLSIRIYQEAFSRFNLGISSTLTMIAVLILLGLTAVYTLGGKAHAHQAR</sequence>
<dbReference type="PROSITE" id="PS50928">
    <property type="entry name" value="ABC_TM1"/>
    <property type="match status" value="1"/>
</dbReference>
<keyword evidence="3" id="KW-1003">Cell membrane</keyword>
<proteinExistence type="inferred from homology"/>
<evidence type="ECO:0000256" key="4">
    <source>
        <dbReference type="ARBA" id="ARBA00022692"/>
    </source>
</evidence>
<feature type="transmembrane region" description="Helical" evidence="7">
    <location>
        <begin position="7"/>
        <end position="28"/>
    </location>
</feature>
<keyword evidence="6 7" id="KW-0472">Membrane</keyword>
<evidence type="ECO:0000256" key="7">
    <source>
        <dbReference type="RuleBase" id="RU363032"/>
    </source>
</evidence>
<dbReference type="STRING" id="1423734.FC83_GL001410"/>
<reference evidence="9 10" key="1">
    <citation type="journal article" date="2015" name="Genome Announc.">
        <title>Expanding the biotechnology potential of lactobacilli through comparative genomics of 213 strains and associated genera.</title>
        <authorList>
            <person name="Sun Z."/>
            <person name="Harris H.M."/>
            <person name="McCann A."/>
            <person name="Guo C."/>
            <person name="Argimon S."/>
            <person name="Zhang W."/>
            <person name="Yang X."/>
            <person name="Jeffery I.B."/>
            <person name="Cooney J.C."/>
            <person name="Kagawa T.F."/>
            <person name="Liu W."/>
            <person name="Song Y."/>
            <person name="Salvetti E."/>
            <person name="Wrobel A."/>
            <person name="Rasinkangas P."/>
            <person name="Parkhill J."/>
            <person name="Rea M.C."/>
            <person name="O'Sullivan O."/>
            <person name="Ritari J."/>
            <person name="Douillard F.P."/>
            <person name="Paul Ross R."/>
            <person name="Yang R."/>
            <person name="Briner A.E."/>
            <person name="Felis G.E."/>
            <person name="de Vos W.M."/>
            <person name="Barrangou R."/>
            <person name="Klaenhammer T.R."/>
            <person name="Caufield P.W."/>
            <person name="Cui Y."/>
            <person name="Zhang H."/>
            <person name="O'Toole P.W."/>
        </authorList>
    </citation>
    <scope>NUCLEOTIDE SEQUENCE [LARGE SCALE GENOMIC DNA]</scope>
    <source>
        <strain evidence="9 10">DSM 18527</strain>
    </source>
</reference>
<evidence type="ECO:0000313" key="9">
    <source>
        <dbReference type="EMBL" id="KRM30849.1"/>
    </source>
</evidence>
<evidence type="ECO:0000256" key="5">
    <source>
        <dbReference type="ARBA" id="ARBA00022989"/>
    </source>
</evidence>
<feature type="transmembrane region" description="Helical" evidence="7">
    <location>
        <begin position="259"/>
        <end position="282"/>
    </location>
</feature>
<keyword evidence="10" id="KW-1185">Reference proteome</keyword>
<comment type="similarity">
    <text evidence="7">Belongs to the binding-protein-dependent transport system permease family.</text>
</comment>
<organism evidence="9 10">
    <name type="scientific">Agrilactobacillus composti DSM 18527 = JCM 14202</name>
    <dbReference type="NCBI Taxonomy" id="1423734"/>
    <lineage>
        <taxon>Bacteria</taxon>
        <taxon>Bacillati</taxon>
        <taxon>Bacillota</taxon>
        <taxon>Bacilli</taxon>
        <taxon>Lactobacillales</taxon>
        <taxon>Lactobacillaceae</taxon>
        <taxon>Agrilactobacillus</taxon>
    </lineage>
</organism>